<protein>
    <submittedName>
        <fullName evidence="1">Uncharacterized protein</fullName>
    </submittedName>
</protein>
<sequence>MIRALETSRFSLYKKRLKNSRISSAQIFPPLRIEVSINGINNNTQILFSLSAFRWPVRSSVRMHLLLPHSPKCLQPVISLSEWGAKRCSYEQFRKSNKLLCGVVLELQYQGYSLSPPYLTHPRPHTSVSVYVPLKPENQTWLLHPVCCYCALFLLSRLPLQHRCPFLASPNGSRITPGARVQL</sequence>
<dbReference type="EMBL" id="HG001917">
    <property type="protein sequence ID" value="CDF38333.1"/>
    <property type="molecule type" value="Genomic_DNA"/>
</dbReference>
<gene>
    <name evidence="1" type="ORF">CHC_T00000819001</name>
</gene>
<dbReference type="KEGG" id="ccp:CHC_T00000819001"/>
<dbReference type="RefSeq" id="XP_005718218.1">
    <property type="nucleotide sequence ID" value="XM_005718161.1"/>
</dbReference>
<dbReference type="Gramene" id="CDF38333">
    <property type="protein sequence ID" value="CDF38333"/>
    <property type="gene ID" value="CHC_T00000819001"/>
</dbReference>
<keyword evidence="2" id="KW-1185">Reference proteome</keyword>
<reference evidence="2" key="1">
    <citation type="journal article" date="2013" name="Proc. Natl. Acad. Sci. U.S.A.">
        <title>Genome structure and metabolic features in the red seaweed Chondrus crispus shed light on evolution of the Archaeplastida.</title>
        <authorList>
            <person name="Collen J."/>
            <person name="Porcel B."/>
            <person name="Carre W."/>
            <person name="Ball S.G."/>
            <person name="Chaparro C."/>
            <person name="Tonon T."/>
            <person name="Barbeyron T."/>
            <person name="Michel G."/>
            <person name="Noel B."/>
            <person name="Valentin K."/>
            <person name="Elias M."/>
            <person name="Artiguenave F."/>
            <person name="Arun A."/>
            <person name="Aury J.M."/>
            <person name="Barbosa-Neto J.F."/>
            <person name="Bothwell J.H."/>
            <person name="Bouget F.Y."/>
            <person name="Brillet L."/>
            <person name="Cabello-Hurtado F."/>
            <person name="Capella-Gutierrez S."/>
            <person name="Charrier B."/>
            <person name="Cladiere L."/>
            <person name="Cock J.M."/>
            <person name="Coelho S.M."/>
            <person name="Colleoni C."/>
            <person name="Czjzek M."/>
            <person name="Da Silva C."/>
            <person name="Delage L."/>
            <person name="Denoeud F."/>
            <person name="Deschamps P."/>
            <person name="Dittami S.M."/>
            <person name="Gabaldon T."/>
            <person name="Gachon C.M."/>
            <person name="Groisillier A."/>
            <person name="Herve C."/>
            <person name="Jabbari K."/>
            <person name="Katinka M."/>
            <person name="Kloareg B."/>
            <person name="Kowalczyk N."/>
            <person name="Labadie K."/>
            <person name="Leblanc C."/>
            <person name="Lopez P.J."/>
            <person name="McLachlan D.H."/>
            <person name="Meslet-Cladiere L."/>
            <person name="Moustafa A."/>
            <person name="Nehr Z."/>
            <person name="Nyvall Collen P."/>
            <person name="Panaud O."/>
            <person name="Partensky F."/>
            <person name="Poulain J."/>
            <person name="Rensing S.A."/>
            <person name="Rousvoal S."/>
            <person name="Samson G."/>
            <person name="Symeonidi A."/>
            <person name="Weissenbach J."/>
            <person name="Zambounis A."/>
            <person name="Wincker P."/>
            <person name="Boyen C."/>
        </authorList>
    </citation>
    <scope>NUCLEOTIDE SEQUENCE [LARGE SCALE GENOMIC DNA]</scope>
    <source>
        <strain evidence="2">cv. Stackhouse</strain>
    </source>
</reference>
<evidence type="ECO:0000313" key="1">
    <source>
        <dbReference type="EMBL" id="CDF38333.1"/>
    </source>
</evidence>
<proteinExistence type="predicted"/>
<evidence type="ECO:0000313" key="2">
    <source>
        <dbReference type="Proteomes" id="UP000012073"/>
    </source>
</evidence>
<name>R7QKN0_CHOCR</name>
<accession>R7QKN0</accession>
<dbReference type="GeneID" id="17325938"/>
<dbReference type="Proteomes" id="UP000012073">
    <property type="component" value="Unassembled WGS sequence"/>
</dbReference>
<organism evidence="1 2">
    <name type="scientific">Chondrus crispus</name>
    <name type="common">Carrageen Irish moss</name>
    <name type="synonym">Polymorpha crispa</name>
    <dbReference type="NCBI Taxonomy" id="2769"/>
    <lineage>
        <taxon>Eukaryota</taxon>
        <taxon>Rhodophyta</taxon>
        <taxon>Florideophyceae</taxon>
        <taxon>Rhodymeniophycidae</taxon>
        <taxon>Gigartinales</taxon>
        <taxon>Gigartinaceae</taxon>
        <taxon>Chondrus</taxon>
    </lineage>
</organism>
<dbReference type="AlphaFoldDB" id="R7QKN0"/>